<organism evidence="1">
    <name type="scientific">Panstrongylus lignarius</name>
    <dbReference type="NCBI Taxonomy" id="156445"/>
    <lineage>
        <taxon>Eukaryota</taxon>
        <taxon>Metazoa</taxon>
        <taxon>Ecdysozoa</taxon>
        <taxon>Arthropoda</taxon>
        <taxon>Hexapoda</taxon>
        <taxon>Insecta</taxon>
        <taxon>Pterygota</taxon>
        <taxon>Neoptera</taxon>
        <taxon>Paraneoptera</taxon>
        <taxon>Hemiptera</taxon>
        <taxon>Heteroptera</taxon>
        <taxon>Panheteroptera</taxon>
        <taxon>Cimicomorpha</taxon>
        <taxon>Reduviidae</taxon>
        <taxon>Triatominae</taxon>
        <taxon>Panstrongylus</taxon>
    </lineage>
</organism>
<dbReference type="AlphaFoldDB" id="A0A224Y5N9"/>
<protein>
    <submittedName>
        <fullName evidence="1">Uncharacterized protein</fullName>
    </submittedName>
</protein>
<reference evidence="1" key="1">
    <citation type="journal article" date="2018" name="PLoS Negl. Trop. Dis.">
        <title>An insight into the salivary gland and fat body transcriptome of Panstrongylus lignarius (Hemiptera: Heteroptera), the main vector of Chagas disease in Peru.</title>
        <authorList>
            <person name="Nevoa J.C."/>
            <person name="Mendes M.T."/>
            <person name="da Silva M.V."/>
            <person name="Soares S.C."/>
            <person name="Oliveira C.J.F."/>
            <person name="Ribeiro J.M.C."/>
        </authorList>
    </citation>
    <scope>NUCLEOTIDE SEQUENCE</scope>
</reference>
<proteinExistence type="predicted"/>
<dbReference type="EMBL" id="GFTR01000555">
    <property type="protein sequence ID" value="JAW15871.1"/>
    <property type="molecule type" value="Transcribed_RNA"/>
</dbReference>
<accession>A0A224Y5N9</accession>
<evidence type="ECO:0000313" key="1">
    <source>
        <dbReference type="EMBL" id="JAW15871.1"/>
    </source>
</evidence>
<name>A0A224Y5N9_9HEMI</name>
<sequence>MSSLLDRRRVLLLQWLLLRNGQLRRWLARRCCRLWQCCSDWWWLYRKSCTLLSWFSIFPGSCRWCTAIITSICL</sequence>